<evidence type="ECO:0000313" key="2">
    <source>
        <dbReference type="EMBL" id="ASP39569.1"/>
    </source>
</evidence>
<keyword evidence="3" id="KW-1185">Reference proteome</keyword>
<keyword evidence="1" id="KW-0472">Membrane</keyword>
<name>A0A222FLC9_9GAMM</name>
<dbReference type="OrthoDB" id="9789940at2"/>
<keyword evidence="1" id="KW-0812">Transmembrane</keyword>
<evidence type="ECO:0000256" key="1">
    <source>
        <dbReference type="RuleBase" id="RU363076"/>
    </source>
</evidence>
<dbReference type="GO" id="GO:0005886">
    <property type="term" value="C:plasma membrane"/>
    <property type="evidence" value="ECO:0007669"/>
    <property type="project" value="UniProtKB-SubCell"/>
</dbReference>
<dbReference type="KEGG" id="bsan:CHH28_13175"/>
<comment type="subcellular location">
    <subcellularLocation>
        <location evidence="1">Cell membrane</location>
        <topology evidence="1">Multi-pass membrane protein</topology>
    </subcellularLocation>
</comment>
<accession>A0A222FLC9</accession>
<gene>
    <name evidence="2" type="ORF">CHH28_13175</name>
</gene>
<dbReference type="RefSeq" id="WP_094060747.1">
    <property type="nucleotide sequence ID" value="NZ_CP022530.1"/>
</dbReference>
<dbReference type="EMBL" id="CP022530">
    <property type="protein sequence ID" value="ASP39569.1"/>
    <property type="molecule type" value="Genomic_DNA"/>
</dbReference>
<reference evidence="2 3" key="1">
    <citation type="submission" date="2017-07" db="EMBL/GenBank/DDBJ databases">
        <title>Annotated genome sequence of Bacterioplanes sanyensis isolated from Red Sea.</title>
        <authorList>
            <person name="Rehman Z.U."/>
        </authorList>
    </citation>
    <scope>NUCLEOTIDE SEQUENCE [LARGE SCALE GENOMIC DNA]</scope>
    <source>
        <strain evidence="2 3">NV9</strain>
    </source>
</reference>
<evidence type="ECO:0000313" key="3">
    <source>
        <dbReference type="Proteomes" id="UP000202440"/>
    </source>
</evidence>
<sequence>MALEAESIAPRIWPIKRYGWYAFWLALFLLGLVLANWQYDRANNKRLMSAHDAVWREGDLPSLPSHGQNVEIEGHFQPELSAWLDNRNYQGRPGVSLITPLVTERGRVYLVDRGFEFTGGHRQSLPLPKEPAGPAIIKGQWQQLNQTPFLLGEVQEGNRVQALVLPDWEQKLDAELAGGVVHQRNGQRPAWWQPLQFMSPERHLGYALQWLALAFTAVTVGYLADPWREKRCRRHTGN</sequence>
<organism evidence="2 3">
    <name type="scientific">Bacterioplanes sanyensis</name>
    <dbReference type="NCBI Taxonomy" id="1249553"/>
    <lineage>
        <taxon>Bacteria</taxon>
        <taxon>Pseudomonadati</taxon>
        <taxon>Pseudomonadota</taxon>
        <taxon>Gammaproteobacteria</taxon>
        <taxon>Oceanospirillales</taxon>
        <taxon>Oceanospirillaceae</taxon>
        <taxon>Bacterioplanes</taxon>
    </lineage>
</organism>
<feature type="transmembrane region" description="Helical" evidence="1">
    <location>
        <begin position="20"/>
        <end position="39"/>
    </location>
</feature>
<comment type="similarity">
    <text evidence="1">Belongs to the SURF1 family.</text>
</comment>
<dbReference type="Pfam" id="PF02104">
    <property type="entry name" value="SURF1"/>
    <property type="match status" value="1"/>
</dbReference>
<dbReference type="CDD" id="cd06662">
    <property type="entry name" value="SURF1"/>
    <property type="match status" value="1"/>
</dbReference>
<protein>
    <recommendedName>
        <fullName evidence="1">SURF1-like protein</fullName>
    </recommendedName>
</protein>
<dbReference type="PROSITE" id="PS50895">
    <property type="entry name" value="SURF1"/>
    <property type="match status" value="1"/>
</dbReference>
<dbReference type="Proteomes" id="UP000202440">
    <property type="component" value="Chromosome"/>
</dbReference>
<keyword evidence="1" id="KW-1133">Transmembrane helix</keyword>
<keyword evidence="1" id="KW-1003">Cell membrane</keyword>
<feature type="transmembrane region" description="Helical" evidence="1">
    <location>
        <begin position="204"/>
        <end position="224"/>
    </location>
</feature>
<dbReference type="AlphaFoldDB" id="A0A222FLC9"/>
<proteinExistence type="inferred from homology"/>
<dbReference type="InterPro" id="IPR002994">
    <property type="entry name" value="Surf1/Shy1"/>
</dbReference>